<dbReference type="InterPro" id="IPR000873">
    <property type="entry name" value="AMP-dep_synth/lig_dom"/>
</dbReference>
<dbReference type="GO" id="GO:0003824">
    <property type="term" value="F:catalytic activity"/>
    <property type="evidence" value="ECO:0007669"/>
    <property type="project" value="InterPro"/>
</dbReference>
<evidence type="ECO:0000313" key="6">
    <source>
        <dbReference type="EMBL" id="TLQ44531.1"/>
    </source>
</evidence>
<dbReference type="Gene3D" id="1.10.1200.10">
    <property type="entry name" value="ACP-like"/>
    <property type="match status" value="2"/>
</dbReference>
<evidence type="ECO:0000313" key="7">
    <source>
        <dbReference type="Proteomes" id="UP000305921"/>
    </source>
</evidence>
<dbReference type="SUPFAM" id="SSF56801">
    <property type="entry name" value="Acetyl-CoA synthetase-like"/>
    <property type="match status" value="2"/>
</dbReference>
<dbReference type="Pfam" id="PF13193">
    <property type="entry name" value="AMP-binding_C"/>
    <property type="match status" value="2"/>
</dbReference>
<dbReference type="Proteomes" id="UP000305921">
    <property type="component" value="Unassembled WGS sequence"/>
</dbReference>
<dbReference type="Pfam" id="PF00501">
    <property type="entry name" value="AMP-binding"/>
    <property type="match status" value="2"/>
</dbReference>
<name>A0A5R9E3K3_9ACTN</name>
<comment type="caution">
    <text evidence="6">The sequence shown here is derived from an EMBL/GenBank/DDBJ whole genome shotgun (WGS) entry which is preliminary data.</text>
</comment>
<evidence type="ECO:0000256" key="2">
    <source>
        <dbReference type="ARBA" id="ARBA00022450"/>
    </source>
</evidence>
<dbReference type="GO" id="GO:0044550">
    <property type="term" value="P:secondary metabolite biosynthetic process"/>
    <property type="evidence" value="ECO:0007669"/>
    <property type="project" value="TreeGrafter"/>
</dbReference>
<accession>A0A5R9E3K3</accession>
<dbReference type="CDD" id="cd05930">
    <property type="entry name" value="A_NRPS"/>
    <property type="match status" value="2"/>
</dbReference>
<reference evidence="6 7" key="1">
    <citation type="submission" date="2019-05" db="EMBL/GenBank/DDBJ databases">
        <title>Streptomyces marianii sp. nov., a novel marine actinomycete from southern coast of India.</title>
        <authorList>
            <person name="Iniyan A.M."/>
            <person name="Wink J."/>
            <person name="Ramprasad E."/>
            <person name="Ramana C.V."/>
            <person name="Bunk B."/>
            <person name="Sproer C."/>
            <person name="Joseph F.-J.R.S."/>
            <person name="Vincent S.G.P."/>
        </authorList>
    </citation>
    <scope>NUCLEOTIDE SEQUENCE [LARGE SCALE GENOMIC DNA]</scope>
    <source>
        <strain evidence="6 7">ICN19</strain>
    </source>
</reference>
<dbReference type="InterPro" id="IPR006162">
    <property type="entry name" value="Ppantetheine_attach_site"/>
</dbReference>
<dbReference type="OrthoDB" id="2472181at2"/>
<organism evidence="6 7">
    <name type="scientific">Streptomyces marianii</name>
    <dbReference type="NCBI Taxonomy" id="1817406"/>
    <lineage>
        <taxon>Bacteria</taxon>
        <taxon>Bacillati</taxon>
        <taxon>Actinomycetota</taxon>
        <taxon>Actinomycetes</taxon>
        <taxon>Kitasatosporales</taxon>
        <taxon>Streptomycetaceae</taxon>
        <taxon>Streptomyces</taxon>
    </lineage>
</organism>
<dbReference type="Gene3D" id="3.40.50.12780">
    <property type="entry name" value="N-terminal domain of ligase-like"/>
    <property type="match status" value="1"/>
</dbReference>
<dbReference type="Pfam" id="PF00668">
    <property type="entry name" value="Condensation"/>
    <property type="match status" value="1"/>
</dbReference>
<dbReference type="EMBL" id="VAWE01000001">
    <property type="protein sequence ID" value="TLQ44531.1"/>
    <property type="molecule type" value="Genomic_DNA"/>
</dbReference>
<dbReference type="InterPro" id="IPR036736">
    <property type="entry name" value="ACP-like_sf"/>
</dbReference>
<dbReference type="RefSeq" id="WP_138053891.1">
    <property type="nucleotide sequence ID" value="NZ_VAWE01000001.1"/>
</dbReference>
<evidence type="ECO:0000256" key="1">
    <source>
        <dbReference type="ARBA" id="ARBA00001957"/>
    </source>
</evidence>
<dbReference type="InterPro" id="IPR010071">
    <property type="entry name" value="AA_adenyl_dom"/>
</dbReference>
<gene>
    <name evidence="6" type="ORF">FEF34_16635</name>
</gene>
<keyword evidence="7" id="KW-1185">Reference proteome</keyword>
<dbReference type="Gene3D" id="3.30.559.10">
    <property type="entry name" value="Chloramphenicol acetyltransferase-like domain"/>
    <property type="match status" value="1"/>
</dbReference>
<dbReference type="SUPFAM" id="SSF52777">
    <property type="entry name" value="CoA-dependent acyltransferases"/>
    <property type="match status" value="2"/>
</dbReference>
<dbReference type="InterPro" id="IPR020806">
    <property type="entry name" value="PKS_PP-bd"/>
</dbReference>
<dbReference type="NCBIfam" id="TIGR01733">
    <property type="entry name" value="AA-adenyl-dom"/>
    <property type="match status" value="1"/>
</dbReference>
<dbReference type="PANTHER" id="PTHR45527">
    <property type="entry name" value="NONRIBOSOMAL PEPTIDE SYNTHETASE"/>
    <property type="match status" value="1"/>
</dbReference>
<dbReference type="Gene3D" id="3.40.50.980">
    <property type="match status" value="2"/>
</dbReference>
<feature type="region of interest" description="Disordered" evidence="4">
    <location>
        <begin position="1651"/>
        <end position="1686"/>
    </location>
</feature>
<dbReference type="Gene3D" id="3.30.300.30">
    <property type="match status" value="2"/>
</dbReference>
<feature type="region of interest" description="Disordered" evidence="4">
    <location>
        <begin position="592"/>
        <end position="611"/>
    </location>
</feature>
<dbReference type="InterPro" id="IPR045851">
    <property type="entry name" value="AMP-bd_C_sf"/>
</dbReference>
<dbReference type="FunFam" id="3.40.50.980:FF:000001">
    <property type="entry name" value="Non-ribosomal peptide synthetase"/>
    <property type="match status" value="1"/>
</dbReference>
<dbReference type="GO" id="GO:0017000">
    <property type="term" value="P:antibiotic biosynthetic process"/>
    <property type="evidence" value="ECO:0007669"/>
    <property type="project" value="UniProtKB-ARBA"/>
</dbReference>
<feature type="region of interest" description="Disordered" evidence="4">
    <location>
        <begin position="1558"/>
        <end position="1583"/>
    </location>
</feature>
<dbReference type="GO" id="GO:0031177">
    <property type="term" value="F:phosphopantetheine binding"/>
    <property type="evidence" value="ECO:0007669"/>
    <property type="project" value="InterPro"/>
</dbReference>
<dbReference type="GO" id="GO:0005737">
    <property type="term" value="C:cytoplasm"/>
    <property type="evidence" value="ECO:0007669"/>
    <property type="project" value="TreeGrafter"/>
</dbReference>
<dbReference type="InterPro" id="IPR025110">
    <property type="entry name" value="AMP-bd_C"/>
</dbReference>
<evidence type="ECO:0000256" key="3">
    <source>
        <dbReference type="ARBA" id="ARBA00022553"/>
    </source>
</evidence>
<dbReference type="InterPro" id="IPR023213">
    <property type="entry name" value="CAT-like_dom_sf"/>
</dbReference>
<dbReference type="SUPFAM" id="SSF47336">
    <property type="entry name" value="ACP-like"/>
    <property type="match status" value="2"/>
</dbReference>
<keyword evidence="3" id="KW-0597">Phosphoprotein</keyword>
<feature type="domain" description="Carrier" evidence="5">
    <location>
        <begin position="520"/>
        <end position="595"/>
    </location>
</feature>
<dbReference type="Gene3D" id="3.30.559.30">
    <property type="entry name" value="Nonribosomal peptide synthetase, condensation domain"/>
    <property type="match status" value="1"/>
</dbReference>
<dbReference type="Pfam" id="PF00550">
    <property type="entry name" value="PP-binding"/>
    <property type="match status" value="2"/>
</dbReference>
<dbReference type="PROSITE" id="PS00012">
    <property type="entry name" value="PHOSPHOPANTETHEINE"/>
    <property type="match status" value="1"/>
</dbReference>
<comment type="cofactor">
    <cofactor evidence="1">
        <name>pantetheine 4'-phosphate</name>
        <dbReference type="ChEBI" id="CHEBI:47942"/>
    </cofactor>
</comment>
<keyword evidence="2" id="KW-0596">Phosphopantetheine</keyword>
<sequence length="1686" mass="181895">MFTSDEESANFLIHRRFEERVRENPEAPALIYQGRTVSYGELDADGNRLAAVLSAAGTGPEDLVGVHLDRPPEAVTAVLAVWKAGGAYVPLDPTQPRQRLTHIVKDCSPAVIVTTSQLSARLPVHSARLVVTDGDSVSVAGGEPVRVTSAVRPDNLAYTIYTSGSTGRPKGVEVAHRGLVTSYLGWEEVYGLRDGIRSHLQVAGFSFDVSTGDFARALLSGGTLVLCDSRDLLRPQNVHRLIARHDVHMMDITPALLRLLTDHLETTGERLDGMRLITVGGEGWPPQDYLRLRALVGLRTRVFCSYGVTESSVDSTCYETFPDWRPGGATMPIGHPFPGTRALVCDRGLGGTEDGAEGELYLTGAGLARGYRGQPALTALRFLPAPGGRRVYRTGDRARRLPGGAVEHLGRIDDEVKINGVRIQPAEVETALRGHPSVGHAVAVTAHEAGRVRLHAYVTPAGPATVTPAQVHDHAMRILPPAMVPATVTVLESLPLNANGKVDRHRLPDPVRGDDETYEVPKGSTEIRVAEIWQEVLRLPRVGALDDFLTLGGDSLQSARICARIRKEFRVDILPSAVLTCPTVREFAARIDLSAPEDEPPTAHHSPDGRYPLSPAQRRLWLLNLINGPDATYNIPLAFRAEGLLNYLALRAALNRIVSRHAPLRTRIVMADGEALQEVLPGRDLDIRVTDLRGDAAAEHRALDLLADRVREPFDLTTGPLIRADVVQLDHRRHQVLVTIHHIVFDGWSAELFLTELGQEYAAALRGEAAALPALELSYGDIAVWQDRRHREGVLTEQLDYWKRKFSTLPPALDGLADRTGWDSGERAEAGRVTQWLGPALTRAVRSCGQRHASTLFVTLLSCFTVLLSRLTGEHDITVGTPVAGRDREQTQDLIGFFVNTVALRTDLASTLTFTEVLGRVRDEVLEAHANQDIPFEDVVAGVSAAGAVGRNPLFRIWFNLLGDPDRPPRMPGLDTAMTELPAHAALFDLGLYVTDHGDRLRLDLSYDRGLFGDARARVILEQLTHVIKVLTAAPEARIDGMSLVADTHQALLPDVRTGLGGTTPLTVTTLTAGVRRGMATAAVHDAFGTRTAGRRLAALASRAADGLGALGVGEGDVVALYAARTTALVPLLVGALERGAAFVLLDPAHPPARLRAQIAAVEPALLIGFEEVGPLPEAITGTGVRVAKADRLLGAPDEQPPPTPSTPCAEHPSYIMFTSGSTGPLPRGVVSGPAPLAHFLSWYVAAFGLGPDSRFALLAGLGHDPLLRDVFAPLWAGGELHVPDAELSRNPLALLHWLAERRITVLHLTPPLARLLVIAAGETGTRLPDVRLVCYGGDVLRQGDVTGLAAVAPSARHVNFYGATETPQAMAFHVIESGDADQAAKDLPVPIGRGIADVQILVVNGSGQLAGIGEAGEIVIRSPFLAEGYVKSSGTGGFHRDPMPGVRRYATGDRGRYLPDGTVEILGRADGQVKIRGFRVDPTEIDAVCRRLPGVRDAVTVARKHAEDDTRLTTYVVTAGSPAPAAARLRADLAARLPEYMTPSEVIKINNMPLTPNGKIDTRALPEPVPSRKPGQQAPAGDLEETIRDIWKTVLKVEDVALDDNFFDLGGTSRLMVQVQLSLRERLGRDITLVSLFRHASTGALSRYLQETATPVPAGSTRRRERRRDHAAARAQRLGRRGGRS</sequence>
<dbReference type="PROSITE" id="PS50075">
    <property type="entry name" value="CARRIER"/>
    <property type="match status" value="2"/>
</dbReference>
<dbReference type="GO" id="GO:0043041">
    <property type="term" value="P:amino acid activation for nonribosomal peptide biosynthetic process"/>
    <property type="evidence" value="ECO:0007669"/>
    <property type="project" value="TreeGrafter"/>
</dbReference>
<dbReference type="Gene3D" id="2.30.38.10">
    <property type="entry name" value="Luciferase, Domain 3"/>
    <property type="match status" value="1"/>
</dbReference>
<dbReference type="GO" id="GO:0008610">
    <property type="term" value="P:lipid biosynthetic process"/>
    <property type="evidence" value="ECO:0007669"/>
    <property type="project" value="UniProtKB-ARBA"/>
</dbReference>
<dbReference type="PANTHER" id="PTHR45527:SF1">
    <property type="entry name" value="FATTY ACID SYNTHASE"/>
    <property type="match status" value="1"/>
</dbReference>
<dbReference type="CDD" id="cd19531">
    <property type="entry name" value="LCL_NRPS-like"/>
    <property type="match status" value="1"/>
</dbReference>
<dbReference type="SMART" id="SM00823">
    <property type="entry name" value="PKS_PP"/>
    <property type="match status" value="2"/>
</dbReference>
<protein>
    <submittedName>
        <fullName evidence="6">Amino acid adenylation domain-containing protein</fullName>
    </submittedName>
</protein>
<evidence type="ECO:0000256" key="4">
    <source>
        <dbReference type="SAM" id="MobiDB-lite"/>
    </source>
</evidence>
<dbReference type="InterPro" id="IPR042099">
    <property type="entry name" value="ANL_N_sf"/>
</dbReference>
<proteinExistence type="predicted"/>
<dbReference type="InterPro" id="IPR009081">
    <property type="entry name" value="PP-bd_ACP"/>
</dbReference>
<feature type="domain" description="Carrier" evidence="5">
    <location>
        <begin position="1579"/>
        <end position="1654"/>
    </location>
</feature>
<dbReference type="InterPro" id="IPR001242">
    <property type="entry name" value="Condensation_dom"/>
</dbReference>
<evidence type="ECO:0000259" key="5">
    <source>
        <dbReference type="PROSITE" id="PS50075"/>
    </source>
</evidence>